<accession>A0A2T0BD66</accession>
<dbReference type="GO" id="GO:0006355">
    <property type="term" value="P:regulation of DNA-templated transcription"/>
    <property type="evidence" value="ECO:0007669"/>
    <property type="project" value="InterPro"/>
</dbReference>
<evidence type="ECO:0000256" key="7">
    <source>
        <dbReference type="PROSITE-ProRule" id="PRU00169"/>
    </source>
</evidence>
<dbReference type="InterPro" id="IPR011006">
    <property type="entry name" value="CheY-like_superfamily"/>
</dbReference>
<proteinExistence type="predicted"/>
<evidence type="ECO:0000259" key="8">
    <source>
        <dbReference type="PROSITE" id="PS50043"/>
    </source>
</evidence>
<keyword evidence="2 7" id="KW-0597">Phosphoprotein</keyword>
<dbReference type="PANTHER" id="PTHR43214">
    <property type="entry name" value="TWO-COMPONENT RESPONSE REGULATOR"/>
    <property type="match status" value="1"/>
</dbReference>
<dbReference type="Gene3D" id="3.40.50.2300">
    <property type="match status" value="1"/>
</dbReference>
<keyword evidence="5" id="KW-0804">Transcription</keyword>
<dbReference type="OrthoDB" id="9779069at2"/>
<dbReference type="InterPro" id="IPR039420">
    <property type="entry name" value="WalR-like"/>
</dbReference>
<evidence type="ECO:0000256" key="1">
    <source>
        <dbReference type="ARBA" id="ARBA00018672"/>
    </source>
</evidence>
<sequence length="206" mass="22942">MSIKILICDDDSLIRESLKILLPLKGDIEVIGEASNGQEGIDFCLANETDVALIDIRMPILNGVEAVREIVEKTKTKCLVLTTFDEEDYINQALSYGAKGYILKNNSPDEIANSIISVYNNTIVINENVLDKFHGKESEPAISKYNFTDREKDIIKALSDGLCNKEISKKLFISEGTIRNYITVILDKTGLDHRTALAVNYLKGNL</sequence>
<dbReference type="CDD" id="cd17535">
    <property type="entry name" value="REC_NarL-like"/>
    <property type="match status" value="1"/>
</dbReference>
<evidence type="ECO:0000256" key="5">
    <source>
        <dbReference type="ARBA" id="ARBA00023163"/>
    </source>
</evidence>
<keyword evidence="3" id="KW-0805">Transcription regulation</keyword>
<dbReference type="GO" id="GO:0000160">
    <property type="term" value="P:phosphorelay signal transduction system"/>
    <property type="evidence" value="ECO:0007669"/>
    <property type="project" value="InterPro"/>
</dbReference>
<name>A0A2T0BD66_9CLOT</name>
<dbReference type="SUPFAM" id="SSF46894">
    <property type="entry name" value="C-terminal effector domain of the bipartite response regulators"/>
    <property type="match status" value="1"/>
</dbReference>
<dbReference type="PROSITE" id="PS50110">
    <property type="entry name" value="RESPONSE_REGULATORY"/>
    <property type="match status" value="1"/>
</dbReference>
<feature type="domain" description="Response regulatory" evidence="9">
    <location>
        <begin position="4"/>
        <end position="119"/>
    </location>
</feature>
<dbReference type="SMART" id="SM00448">
    <property type="entry name" value="REC"/>
    <property type="match status" value="1"/>
</dbReference>
<dbReference type="PRINTS" id="PR00038">
    <property type="entry name" value="HTHLUXR"/>
</dbReference>
<feature type="modified residue" description="4-aspartylphosphate" evidence="7">
    <location>
        <position position="55"/>
    </location>
</feature>
<evidence type="ECO:0000313" key="11">
    <source>
        <dbReference type="Proteomes" id="UP000239471"/>
    </source>
</evidence>
<evidence type="ECO:0000259" key="9">
    <source>
        <dbReference type="PROSITE" id="PS50110"/>
    </source>
</evidence>
<dbReference type="EMBL" id="PVXQ01000023">
    <property type="protein sequence ID" value="PRR81850.1"/>
    <property type="molecule type" value="Genomic_DNA"/>
</dbReference>
<dbReference type="Pfam" id="PF00072">
    <property type="entry name" value="Response_reg"/>
    <property type="match status" value="1"/>
</dbReference>
<comment type="function">
    <text evidence="6">May play the central regulatory role in sporulation. It may be an element of the effector pathway responsible for the activation of sporulation genes in response to nutritional stress. Spo0A may act in concert with spo0H (a sigma factor) to control the expression of some genes that are critical to the sporulation process.</text>
</comment>
<reference evidence="10 11" key="1">
    <citation type="submission" date="2018-03" db="EMBL/GenBank/DDBJ databases">
        <title>Genome sequence of Clostridium vincentii DSM 10228.</title>
        <authorList>
            <person name="Poehlein A."/>
            <person name="Daniel R."/>
        </authorList>
    </citation>
    <scope>NUCLEOTIDE SEQUENCE [LARGE SCALE GENOMIC DNA]</scope>
    <source>
        <strain evidence="10 11">DSM 10228</strain>
    </source>
</reference>
<keyword evidence="11" id="KW-1185">Reference proteome</keyword>
<comment type="caution">
    <text evidence="10">The sequence shown here is derived from an EMBL/GenBank/DDBJ whole genome shotgun (WGS) entry which is preliminary data.</text>
</comment>
<dbReference type="InterPro" id="IPR058245">
    <property type="entry name" value="NreC/VraR/RcsB-like_REC"/>
</dbReference>
<dbReference type="CDD" id="cd06170">
    <property type="entry name" value="LuxR_C_like"/>
    <property type="match status" value="1"/>
</dbReference>
<dbReference type="InterPro" id="IPR016032">
    <property type="entry name" value="Sig_transdc_resp-reg_C-effctor"/>
</dbReference>
<dbReference type="PANTHER" id="PTHR43214:SF40">
    <property type="entry name" value="TRANSCRIPTIONAL REGULATORY PROTEIN LNRK"/>
    <property type="match status" value="1"/>
</dbReference>
<evidence type="ECO:0000313" key="10">
    <source>
        <dbReference type="EMBL" id="PRR81850.1"/>
    </source>
</evidence>
<dbReference type="GO" id="GO:0003677">
    <property type="term" value="F:DNA binding"/>
    <property type="evidence" value="ECO:0007669"/>
    <property type="project" value="UniProtKB-KW"/>
</dbReference>
<dbReference type="InterPro" id="IPR000792">
    <property type="entry name" value="Tscrpt_reg_LuxR_C"/>
</dbReference>
<gene>
    <name evidence="10" type="primary">devR</name>
    <name evidence="10" type="ORF">CLVI_21960</name>
</gene>
<evidence type="ECO:0000256" key="3">
    <source>
        <dbReference type="ARBA" id="ARBA00023015"/>
    </source>
</evidence>
<organism evidence="10 11">
    <name type="scientific">Clostridium vincentii</name>
    <dbReference type="NCBI Taxonomy" id="52704"/>
    <lineage>
        <taxon>Bacteria</taxon>
        <taxon>Bacillati</taxon>
        <taxon>Bacillota</taxon>
        <taxon>Clostridia</taxon>
        <taxon>Eubacteriales</taxon>
        <taxon>Clostridiaceae</taxon>
        <taxon>Clostridium</taxon>
    </lineage>
</organism>
<dbReference type="SMART" id="SM00421">
    <property type="entry name" value="HTH_LUXR"/>
    <property type="match status" value="1"/>
</dbReference>
<dbReference type="InterPro" id="IPR001789">
    <property type="entry name" value="Sig_transdc_resp-reg_receiver"/>
</dbReference>
<dbReference type="AlphaFoldDB" id="A0A2T0BD66"/>
<feature type="domain" description="HTH luxR-type" evidence="8">
    <location>
        <begin position="140"/>
        <end position="205"/>
    </location>
</feature>
<dbReference type="SUPFAM" id="SSF52172">
    <property type="entry name" value="CheY-like"/>
    <property type="match status" value="1"/>
</dbReference>
<keyword evidence="4" id="KW-0238">DNA-binding</keyword>
<dbReference type="RefSeq" id="WP_106060156.1">
    <property type="nucleotide sequence ID" value="NZ_PVXQ01000023.1"/>
</dbReference>
<protein>
    <recommendedName>
        <fullName evidence="1">Stage 0 sporulation protein A homolog</fullName>
    </recommendedName>
</protein>
<evidence type="ECO:0000256" key="4">
    <source>
        <dbReference type="ARBA" id="ARBA00023125"/>
    </source>
</evidence>
<evidence type="ECO:0000256" key="6">
    <source>
        <dbReference type="ARBA" id="ARBA00024867"/>
    </source>
</evidence>
<dbReference type="Pfam" id="PF00196">
    <property type="entry name" value="GerE"/>
    <property type="match status" value="1"/>
</dbReference>
<evidence type="ECO:0000256" key="2">
    <source>
        <dbReference type="ARBA" id="ARBA00022553"/>
    </source>
</evidence>
<dbReference type="PROSITE" id="PS50043">
    <property type="entry name" value="HTH_LUXR_2"/>
    <property type="match status" value="1"/>
</dbReference>
<dbReference type="Proteomes" id="UP000239471">
    <property type="component" value="Unassembled WGS sequence"/>
</dbReference>